<protein>
    <submittedName>
        <fullName evidence="2">DUF4031 domain-containing protein</fullName>
    </submittedName>
</protein>
<gene>
    <name evidence="2" type="ORF">N5D09_02970</name>
</gene>
<evidence type="ECO:0000313" key="3">
    <source>
        <dbReference type="Proteomes" id="UP001161139"/>
    </source>
</evidence>
<name>A0ABD4XXF5_STUST</name>
<dbReference type="AlphaFoldDB" id="A0ABD4XXF5"/>
<dbReference type="Pfam" id="PF13223">
    <property type="entry name" value="DUF4031"/>
    <property type="match status" value="1"/>
</dbReference>
<dbReference type="InterPro" id="IPR025109">
    <property type="entry name" value="DUF4031"/>
</dbReference>
<dbReference type="EMBL" id="JAOCDG010000003">
    <property type="protein sequence ID" value="MDH0687049.1"/>
    <property type="molecule type" value="Genomic_DNA"/>
</dbReference>
<feature type="domain" description="DUF4031" evidence="1">
    <location>
        <begin position="3"/>
        <end position="85"/>
    </location>
</feature>
<evidence type="ECO:0000313" key="2">
    <source>
        <dbReference type="EMBL" id="MDH0687049.1"/>
    </source>
</evidence>
<evidence type="ECO:0000259" key="1">
    <source>
        <dbReference type="Pfam" id="PF13223"/>
    </source>
</evidence>
<reference evidence="2" key="1">
    <citation type="submission" date="2022-09" db="EMBL/GenBank/DDBJ databases">
        <title>Intensive care unit water sources are persistently colonized with multi-drug resistant bacteria and are the site of extensive horizontal gene transfer of antibiotic resistance genes.</title>
        <authorList>
            <person name="Diorio-Toth L."/>
        </authorList>
    </citation>
    <scope>NUCLEOTIDE SEQUENCE</scope>
    <source>
        <strain evidence="2">GD03864</strain>
    </source>
</reference>
<dbReference type="RefSeq" id="WP_270031601.1">
    <property type="nucleotide sequence ID" value="NZ_JAOCDG010000003.1"/>
</dbReference>
<dbReference type="Proteomes" id="UP001161139">
    <property type="component" value="Unassembled WGS sequence"/>
</dbReference>
<comment type="caution">
    <text evidence="2">The sequence shown here is derived from an EMBL/GenBank/DDBJ whole genome shotgun (WGS) entry which is preliminary data.</text>
</comment>
<organism evidence="2 3">
    <name type="scientific">Stutzerimonas stutzeri</name>
    <name type="common">Pseudomonas stutzeri</name>
    <dbReference type="NCBI Taxonomy" id="316"/>
    <lineage>
        <taxon>Bacteria</taxon>
        <taxon>Pseudomonadati</taxon>
        <taxon>Pseudomonadota</taxon>
        <taxon>Gammaproteobacteria</taxon>
        <taxon>Pseudomonadales</taxon>
        <taxon>Pseudomonadaceae</taxon>
        <taxon>Stutzerimonas</taxon>
    </lineage>
</organism>
<proteinExistence type="predicted"/>
<sequence>MAVYVDDMRASLKVGNRTYVMCHMIADGEDELRAMAAAIGVQLRHHQYQGTYKSHFDIALTKRALAVKRGALEITAQQVASMVRRRQVTGSLGSPDDAIEWRLQYRYAIKASEQEQSAAS</sequence>
<accession>A0ABD4XXF5</accession>